<proteinExistence type="predicted"/>
<evidence type="ECO:0000313" key="2">
    <source>
        <dbReference type="EMBL" id="KAJ6250459.1"/>
    </source>
</evidence>
<evidence type="ECO:0000259" key="1">
    <source>
        <dbReference type="Pfam" id="PF00561"/>
    </source>
</evidence>
<protein>
    <submittedName>
        <fullName evidence="2">Monoacylglycerol lipase</fullName>
    </submittedName>
</protein>
<comment type="caution">
    <text evidence="2">The sequence shown here is derived from an EMBL/GenBank/DDBJ whole genome shotgun (WGS) entry which is preliminary data.</text>
</comment>
<dbReference type="Pfam" id="PF00561">
    <property type="entry name" value="Abhydrolase_1"/>
    <property type="match status" value="1"/>
</dbReference>
<sequence>MKNRFFNSSKKKLNTFQNDQCINHTQHKPNTEKHSPIIHNKKFQTTKKLPFSFKYGQQTQIERPKAPRNRTQDLMNKPHHTNLWFSQKEIGIHQIRIVVDNYGFVINENGTNENLKWFFKCKPTQNPNRRILTLTLKRKISFSVYGDEEIKDKLWIHFHGTPGSSSLFPTSLSNSFASNGYCVIVPDRSGFAQTTRCRKRKPLDVGFDISKILSSLSLAENCLITISGHSAGCLYALAAYASGKIQYPVNKIVLLAPAATHKSGSRKYLSKMKKKKTIYRDLRGSSTGFRFAVDHLWLVKWSLRLVAPLLVGFPNLLSDDIYKHETESLINKVEDKDELKRQIKMAMKDTLASGVNGLFDDIKLFCGHWGFDHKKTLPEIPIDIYISDLDGQTGLAMSEHIKKLLPNSNLIQITDHTHHSLLCLYFPNIISNNDIENNSSESELSGTTSDN</sequence>
<reference evidence="2" key="1">
    <citation type="submission" date="2022-08" db="EMBL/GenBank/DDBJ databases">
        <title>Novel sulfate-reducing endosymbionts in the free-living metamonad Anaeramoeba.</title>
        <authorList>
            <person name="Jerlstrom-Hultqvist J."/>
            <person name="Cepicka I."/>
            <person name="Gallot-Lavallee L."/>
            <person name="Salas-Leiva D."/>
            <person name="Curtis B.A."/>
            <person name="Zahonova K."/>
            <person name="Pipaliya S."/>
            <person name="Dacks J."/>
            <person name="Roger A.J."/>
        </authorList>
    </citation>
    <scope>NUCLEOTIDE SEQUENCE</scope>
    <source>
        <strain evidence="2">Schooner1</strain>
    </source>
</reference>
<evidence type="ECO:0000313" key="3">
    <source>
        <dbReference type="Proteomes" id="UP001150062"/>
    </source>
</evidence>
<dbReference type="Proteomes" id="UP001150062">
    <property type="component" value="Unassembled WGS sequence"/>
</dbReference>
<feature type="domain" description="AB hydrolase-1" evidence="1">
    <location>
        <begin position="158"/>
        <end position="421"/>
    </location>
</feature>
<accession>A0ABQ8Z0P3</accession>
<dbReference type="InterPro" id="IPR000073">
    <property type="entry name" value="AB_hydrolase_1"/>
</dbReference>
<gene>
    <name evidence="2" type="ORF">M0813_15945</name>
</gene>
<keyword evidence="3" id="KW-1185">Reference proteome</keyword>
<dbReference type="Gene3D" id="3.40.50.1820">
    <property type="entry name" value="alpha/beta hydrolase"/>
    <property type="match status" value="1"/>
</dbReference>
<dbReference type="InterPro" id="IPR029058">
    <property type="entry name" value="AB_hydrolase_fold"/>
</dbReference>
<dbReference type="EMBL" id="JAOAOG010000075">
    <property type="protein sequence ID" value="KAJ6250459.1"/>
    <property type="molecule type" value="Genomic_DNA"/>
</dbReference>
<name>A0ABQ8Z0P3_9EUKA</name>
<dbReference type="SUPFAM" id="SSF53474">
    <property type="entry name" value="alpha/beta-Hydrolases"/>
    <property type="match status" value="1"/>
</dbReference>
<organism evidence="2 3">
    <name type="scientific">Anaeramoeba flamelloides</name>
    <dbReference type="NCBI Taxonomy" id="1746091"/>
    <lineage>
        <taxon>Eukaryota</taxon>
        <taxon>Metamonada</taxon>
        <taxon>Anaeramoebidae</taxon>
        <taxon>Anaeramoeba</taxon>
    </lineage>
</organism>